<dbReference type="InterPro" id="IPR014202">
    <property type="entry name" value="Spore_II_R"/>
</dbReference>
<gene>
    <name evidence="1" type="ORF">J2S08_003424</name>
</gene>
<evidence type="ECO:0000313" key="1">
    <source>
        <dbReference type="EMBL" id="MDQ0177544.1"/>
    </source>
</evidence>
<protein>
    <submittedName>
        <fullName evidence="1">Stage II sporulation protein R</fullName>
    </submittedName>
</protein>
<comment type="caution">
    <text evidence="1">The sequence shown here is derived from an EMBL/GenBank/DDBJ whole genome shotgun (WGS) entry which is preliminary data.</text>
</comment>
<evidence type="ECO:0000313" key="2">
    <source>
        <dbReference type="Proteomes" id="UP001223586"/>
    </source>
</evidence>
<accession>A0ABT9WWP0</accession>
<reference evidence="1 2" key="1">
    <citation type="submission" date="2023-07" db="EMBL/GenBank/DDBJ databases">
        <title>Genomic Encyclopedia of Type Strains, Phase IV (KMG-IV): sequencing the most valuable type-strain genomes for metagenomic binning, comparative biology and taxonomic classification.</title>
        <authorList>
            <person name="Goeker M."/>
        </authorList>
    </citation>
    <scope>NUCLEOTIDE SEQUENCE [LARGE SCALE GENOMIC DNA]</scope>
    <source>
        <strain evidence="1 2">DSM 23837</strain>
    </source>
</reference>
<dbReference type="Pfam" id="PF09551">
    <property type="entry name" value="Spore_II_R"/>
    <property type="match status" value="1"/>
</dbReference>
<name>A0ABT9WWP0_9BACI</name>
<dbReference type="RefSeq" id="WP_307231612.1">
    <property type="nucleotide sequence ID" value="NZ_JAUSTT010000023.1"/>
</dbReference>
<dbReference type="NCBIfam" id="TIGR02837">
    <property type="entry name" value="spore_II_R"/>
    <property type="match status" value="1"/>
</dbReference>
<dbReference type="EMBL" id="JAUSTT010000023">
    <property type="protein sequence ID" value="MDQ0177544.1"/>
    <property type="molecule type" value="Genomic_DNA"/>
</dbReference>
<sequence length="223" mass="25067">MKQKWIVCIYLIVLSLTAIFQLSYPEKETAIAAETTMIPEEAIRLRILANSDSSEDQHLKQMVRDAVNIQITKWVESLTSIEDARDVIQANLSELEAIAQQIVASEGKDQAVHIVFDKVLFPTKLYGQYIYPAGEYEAVVITLGEGKGANWWCVLFPPLCFLDISNGESLGPGFGEMNDVESPAVESEQEEKVVDKKTKAPLYVEEEPVKVTFFLKDLFSKLF</sequence>
<organism evidence="1 2">
    <name type="scientific">Bacillus chungangensis</name>
    <dbReference type="NCBI Taxonomy" id="587633"/>
    <lineage>
        <taxon>Bacteria</taxon>
        <taxon>Bacillati</taxon>
        <taxon>Bacillota</taxon>
        <taxon>Bacilli</taxon>
        <taxon>Bacillales</taxon>
        <taxon>Bacillaceae</taxon>
        <taxon>Bacillus</taxon>
    </lineage>
</organism>
<dbReference type="Proteomes" id="UP001223586">
    <property type="component" value="Unassembled WGS sequence"/>
</dbReference>
<proteinExistence type="predicted"/>
<keyword evidence="2" id="KW-1185">Reference proteome</keyword>